<evidence type="ECO:0000313" key="3">
    <source>
        <dbReference type="Proteomes" id="UP000823388"/>
    </source>
</evidence>
<dbReference type="AlphaFoldDB" id="A0A8T0NMW1"/>
<accession>A0A8T0NMW1</accession>
<name>A0A8T0NMW1_PANVG</name>
<sequence length="137" mass="14922">MRPPPPPATPTVSLPSVPRRLRGVRARPAWKSDKLVFRGAEPKKDSHRPLAFPHLPHLSPPPSLPPSSCRIGIDAIRPRPRIRCGGLQLGGWRLRSAAGTAARLISCRLLIPRARSPHFVSGPGSTAGKCCCACWHW</sequence>
<reference evidence="2" key="1">
    <citation type="submission" date="2020-05" db="EMBL/GenBank/DDBJ databases">
        <title>WGS assembly of Panicum virgatum.</title>
        <authorList>
            <person name="Lovell J.T."/>
            <person name="Jenkins J."/>
            <person name="Shu S."/>
            <person name="Juenger T.E."/>
            <person name="Schmutz J."/>
        </authorList>
    </citation>
    <scope>NUCLEOTIDE SEQUENCE</scope>
    <source>
        <strain evidence="2">AP13</strain>
    </source>
</reference>
<protein>
    <submittedName>
        <fullName evidence="2">Uncharacterized protein</fullName>
    </submittedName>
</protein>
<feature type="region of interest" description="Disordered" evidence="1">
    <location>
        <begin position="35"/>
        <end position="66"/>
    </location>
</feature>
<proteinExistence type="predicted"/>
<evidence type="ECO:0000256" key="1">
    <source>
        <dbReference type="SAM" id="MobiDB-lite"/>
    </source>
</evidence>
<gene>
    <name evidence="2" type="ORF">PVAP13_9KG190085</name>
</gene>
<comment type="caution">
    <text evidence="2">The sequence shown here is derived from an EMBL/GenBank/DDBJ whole genome shotgun (WGS) entry which is preliminary data.</text>
</comment>
<dbReference type="EMBL" id="CM029053">
    <property type="protein sequence ID" value="KAG2548496.1"/>
    <property type="molecule type" value="Genomic_DNA"/>
</dbReference>
<organism evidence="2 3">
    <name type="scientific">Panicum virgatum</name>
    <name type="common">Blackwell switchgrass</name>
    <dbReference type="NCBI Taxonomy" id="38727"/>
    <lineage>
        <taxon>Eukaryota</taxon>
        <taxon>Viridiplantae</taxon>
        <taxon>Streptophyta</taxon>
        <taxon>Embryophyta</taxon>
        <taxon>Tracheophyta</taxon>
        <taxon>Spermatophyta</taxon>
        <taxon>Magnoliopsida</taxon>
        <taxon>Liliopsida</taxon>
        <taxon>Poales</taxon>
        <taxon>Poaceae</taxon>
        <taxon>PACMAD clade</taxon>
        <taxon>Panicoideae</taxon>
        <taxon>Panicodae</taxon>
        <taxon>Paniceae</taxon>
        <taxon>Panicinae</taxon>
        <taxon>Panicum</taxon>
        <taxon>Panicum sect. Hiantes</taxon>
    </lineage>
</organism>
<feature type="compositionally biased region" description="Basic and acidic residues" evidence="1">
    <location>
        <begin position="35"/>
        <end position="48"/>
    </location>
</feature>
<keyword evidence="3" id="KW-1185">Reference proteome</keyword>
<dbReference type="Proteomes" id="UP000823388">
    <property type="component" value="Chromosome 9K"/>
</dbReference>
<evidence type="ECO:0000313" key="2">
    <source>
        <dbReference type="EMBL" id="KAG2548496.1"/>
    </source>
</evidence>